<proteinExistence type="predicted"/>
<keyword evidence="2" id="KW-0436">Ligase</keyword>
<dbReference type="InterPro" id="IPR004143">
    <property type="entry name" value="BPL_LPL_catalytic"/>
</dbReference>
<dbReference type="GO" id="GO:0016874">
    <property type="term" value="F:ligase activity"/>
    <property type="evidence" value="ECO:0007669"/>
    <property type="project" value="UniProtKB-KW"/>
</dbReference>
<dbReference type="InterPro" id="IPR045864">
    <property type="entry name" value="aa-tRNA-synth_II/BPL/LPL"/>
</dbReference>
<protein>
    <submittedName>
        <fullName evidence="2">Biotin/lipoate A/B protein ligase family protein</fullName>
    </submittedName>
</protein>
<gene>
    <name evidence="2" type="ORF">LNKW23_23710</name>
</gene>
<evidence type="ECO:0000259" key="1">
    <source>
        <dbReference type="PROSITE" id="PS51733"/>
    </source>
</evidence>
<dbReference type="RefSeq" id="WP_285671958.1">
    <property type="nucleotide sequence ID" value="NZ_BSYI01000016.1"/>
</dbReference>
<name>A0ABQ6LPD8_9RHOB</name>
<sequence>MTALRLADAAEGIAREAGLLAAGRPAVLLWQAEAPALVVPAAWARRASFVEAGAECARLGWPVLARSSGGGGVPQGPAVLNLAIVLPAAGLTLEAGYGLICGAFREALTRFEIASGTGPVEGAFCDGRWNVTVAGRKLVGTAQRWSAAEGRRTALIHAAMLLDRPEPRFWEALGHVHRAAGLRVDPKPEAHLAVSEILPRTMRPGALIGAVARAAEDRLAAALGESSPAA</sequence>
<evidence type="ECO:0000313" key="3">
    <source>
        <dbReference type="Proteomes" id="UP001239909"/>
    </source>
</evidence>
<keyword evidence="3" id="KW-1185">Reference proteome</keyword>
<reference evidence="2 3" key="1">
    <citation type="submission" date="2023-04" db="EMBL/GenBank/DDBJ databases">
        <title>Marinoamorphus aggregata gen. nov., sp. Nov., isolate from tissue of brittle star Ophioplocus japonicus.</title>
        <authorList>
            <person name="Kawano K."/>
            <person name="Sawayama S."/>
            <person name="Nakagawa S."/>
        </authorList>
    </citation>
    <scope>NUCLEOTIDE SEQUENCE [LARGE SCALE GENOMIC DNA]</scope>
    <source>
        <strain evidence="2 3">NKW23</strain>
    </source>
</reference>
<dbReference type="InterPro" id="IPR050664">
    <property type="entry name" value="Octanoyltrans_LipM/LipL"/>
</dbReference>
<dbReference type="EMBL" id="BSYI01000016">
    <property type="protein sequence ID" value="GMG83158.1"/>
    <property type="molecule type" value="Genomic_DNA"/>
</dbReference>
<dbReference type="PANTHER" id="PTHR43679">
    <property type="entry name" value="OCTANOYLTRANSFERASE LIPM-RELATED"/>
    <property type="match status" value="1"/>
</dbReference>
<dbReference type="PANTHER" id="PTHR43679:SF2">
    <property type="entry name" value="OCTANOYL-[GCVH]:PROTEIN N-OCTANOYLTRANSFERASE"/>
    <property type="match status" value="1"/>
</dbReference>
<feature type="domain" description="BPL/LPL catalytic" evidence="1">
    <location>
        <begin position="21"/>
        <end position="206"/>
    </location>
</feature>
<dbReference type="PROSITE" id="PS51733">
    <property type="entry name" value="BPL_LPL_CATALYTIC"/>
    <property type="match status" value="1"/>
</dbReference>
<dbReference type="Pfam" id="PF21948">
    <property type="entry name" value="LplA-B_cat"/>
    <property type="match status" value="1"/>
</dbReference>
<evidence type="ECO:0000313" key="2">
    <source>
        <dbReference type="EMBL" id="GMG83158.1"/>
    </source>
</evidence>
<dbReference type="Proteomes" id="UP001239909">
    <property type="component" value="Unassembled WGS sequence"/>
</dbReference>
<accession>A0ABQ6LPD8</accession>
<organism evidence="2 3">
    <name type="scientific">Paralimibaculum aggregatum</name>
    <dbReference type="NCBI Taxonomy" id="3036245"/>
    <lineage>
        <taxon>Bacteria</taxon>
        <taxon>Pseudomonadati</taxon>
        <taxon>Pseudomonadota</taxon>
        <taxon>Alphaproteobacteria</taxon>
        <taxon>Rhodobacterales</taxon>
        <taxon>Paracoccaceae</taxon>
        <taxon>Paralimibaculum</taxon>
    </lineage>
</organism>
<dbReference type="SUPFAM" id="SSF55681">
    <property type="entry name" value="Class II aaRS and biotin synthetases"/>
    <property type="match status" value="1"/>
</dbReference>
<dbReference type="Gene3D" id="3.30.930.10">
    <property type="entry name" value="Bira Bifunctional Protein, Domain 2"/>
    <property type="match status" value="1"/>
</dbReference>
<comment type="caution">
    <text evidence="2">The sequence shown here is derived from an EMBL/GenBank/DDBJ whole genome shotgun (WGS) entry which is preliminary data.</text>
</comment>